<comment type="similarity">
    <text evidence="3 7">Belongs to the flagella basal body rod proteins family.</text>
</comment>
<feature type="domain" description="Flagellar basal body rod protein N-terminal" evidence="9">
    <location>
        <begin position="9"/>
        <end position="38"/>
    </location>
</feature>
<evidence type="ECO:0000256" key="1">
    <source>
        <dbReference type="ARBA" id="ARBA00004365"/>
    </source>
</evidence>
<reference evidence="12 13" key="1">
    <citation type="submission" date="2017-04" db="EMBL/GenBank/DDBJ databases">
        <authorList>
            <person name="Afonso C.L."/>
            <person name="Miller P.J."/>
            <person name="Scott M.A."/>
            <person name="Spackman E."/>
            <person name="Goraichik I."/>
            <person name="Dimitrov K.M."/>
            <person name="Suarez D.L."/>
            <person name="Swayne D.E."/>
        </authorList>
    </citation>
    <scope>NUCLEOTIDE SEQUENCE [LARGE SCALE GENOMIC DNA]</scope>
    <source>
        <strain evidence="12 13">ToBE</strain>
    </source>
</reference>
<keyword evidence="8" id="KW-0175">Coiled coil</keyword>
<dbReference type="InterPro" id="IPR010930">
    <property type="entry name" value="Flg_bb/hook_C_dom"/>
</dbReference>
<keyword evidence="12" id="KW-0969">Cilium</keyword>
<keyword evidence="5 7" id="KW-0964">Secreted</keyword>
<dbReference type="InterPro" id="IPR001444">
    <property type="entry name" value="Flag_bb_rod_N"/>
</dbReference>
<dbReference type="SUPFAM" id="SSF64518">
    <property type="entry name" value="Phase 1 flagellin"/>
    <property type="match status" value="1"/>
</dbReference>
<evidence type="ECO:0000256" key="3">
    <source>
        <dbReference type="ARBA" id="ARBA00009677"/>
    </source>
</evidence>
<dbReference type="Pfam" id="PF00460">
    <property type="entry name" value="Flg_bb_rod"/>
    <property type="match status" value="1"/>
</dbReference>
<dbReference type="EMBL" id="LT838272">
    <property type="protein sequence ID" value="SMB93885.1"/>
    <property type="molecule type" value="Genomic_DNA"/>
</dbReference>
<protein>
    <recommendedName>
        <fullName evidence="4 7">Flagellar hook-associated protein 1</fullName>
        <shortName evidence="7">HAP1</shortName>
    </recommendedName>
</protein>
<dbReference type="GO" id="GO:0044780">
    <property type="term" value="P:bacterial-type flagellum assembly"/>
    <property type="evidence" value="ECO:0007669"/>
    <property type="project" value="InterPro"/>
</dbReference>
<keyword evidence="13" id="KW-1185">Reference proteome</keyword>
<evidence type="ECO:0000256" key="6">
    <source>
        <dbReference type="ARBA" id="ARBA00023143"/>
    </source>
</evidence>
<dbReference type="PRINTS" id="PR01005">
    <property type="entry name" value="FLGHOOKAP1"/>
</dbReference>
<dbReference type="Pfam" id="PF06429">
    <property type="entry name" value="Flg_bbr_C"/>
    <property type="match status" value="1"/>
</dbReference>
<dbReference type="GO" id="GO:0009424">
    <property type="term" value="C:bacterial-type flagellum hook"/>
    <property type="evidence" value="ECO:0007669"/>
    <property type="project" value="UniProtKB-UniRule"/>
</dbReference>
<feature type="domain" description="Flagellar hook-associated protein FlgK helical" evidence="11">
    <location>
        <begin position="104"/>
        <end position="339"/>
    </location>
</feature>
<evidence type="ECO:0000259" key="10">
    <source>
        <dbReference type="Pfam" id="PF06429"/>
    </source>
</evidence>
<dbReference type="STRING" id="698762.SAMN00808754_0931"/>
<evidence type="ECO:0000256" key="5">
    <source>
        <dbReference type="ARBA" id="ARBA00022525"/>
    </source>
</evidence>
<evidence type="ECO:0000259" key="9">
    <source>
        <dbReference type="Pfam" id="PF00460"/>
    </source>
</evidence>
<dbReference type="GO" id="GO:0005198">
    <property type="term" value="F:structural molecule activity"/>
    <property type="evidence" value="ECO:0007669"/>
    <property type="project" value="UniProtKB-UniRule"/>
</dbReference>
<feature type="coiled-coil region" evidence="8">
    <location>
        <begin position="154"/>
        <end position="195"/>
    </location>
</feature>
<evidence type="ECO:0000256" key="7">
    <source>
        <dbReference type="RuleBase" id="RU362065"/>
    </source>
</evidence>
<evidence type="ECO:0000313" key="12">
    <source>
        <dbReference type="EMBL" id="SMB93885.1"/>
    </source>
</evidence>
<gene>
    <name evidence="7" type="primary">flgK</name>
    <name evidence="12" type="ORF">SAMN00808754_0931</name>
</gene>
<dbReference type="OrthoDB" id="9802553at2"/>
<keyword evidence="12" id="KW-0282">Flagellum</keyword>
<sequence>MPGGTFFGINTALRGLMAQEKALQTTAHNIANASTPGYSRQRVVMVPAAAYPVPSMNRPGGQGWQVGTGVEVQEVRRVRDEFLDTQIRYETHALGAWERRRDALQEIEEVFAEPSDTGFNTILNQFWASWQELSKNAESSPVRTTVVETATALAEALRHTHQQLETIREDLNQMMEIKATEVNTLARQIADLNKQIVAIKLAGDQPNDLLDQRDKLLDELARIIDFKVKVEDNGAVQVLLADSSQEYTINLVEVDSNGNLIRTLTYSRDPVTNNTVLSLSDGTPFTINNGELKGLEAAREQLETFKTDLNTLTRSLAERINDLHAAGKDLNGAPGEDFFITLDGSSTFTAANIDVNPAIKQDVTKVAAAIDGGPGDGSNALKIAQLKSEGISELGGVTFGDYYKNFTARLGVAAHEAVRMATNQKSLVDQLINRRESISGVSLDEEMAYMIQFQHGYEAAARVITTLDEMLDTLINRMAAH</sequence>
<dbReference type="Pfam" id="PF22638">
    <property type="entry name" value="FlgK_D1"/>
    <property type="match status" value="1"/>
</dbReference>
<dbReference type="GO" id="GO:0005576">
    <property type="term" value="C:extracellular region"/>
    <property type="evidence" value="ECO:0007669"/>
    <property type="project" value="UniProtKB-SubCell"/>
</dbReference>
<evidence type="ECO:0000256" key="2">
    <source>
        <dbReference type="ARBA" id="ARBA00004613"/>
    </source>
</evidence>
<dbReference type="Proteomes" id="UP000192569">
    <property type="component" value="Chromosome I"/>
</dbReference>
<dbReference type="AlphaFoldDB" id="A0A1W1VKH5"/>
<dbReference type="InterPro" id="IPR002371">
    <property type="entry name" value="FlgK"/>
</dbReference>
<evidence type="ECO:0000256" key="4">
    <source>
        <dbReference type="ARBA" id="ARBA00016244"/>
    </source>
</evidence>
<keyword evidence="6 7" id="KW-0975">Bacterial flagellum</keyword>
<proteinExistence type="inferred from homology"/>
<evidence type="ECO:0000313" key="13">
    <source>
        <dbReference type="Proteomes" id="UP000192569"/>
    </source>
</evidence>
<keyword evidence="12" id="KW-0966">Cell projection</keyword>
<evidence type="ECO:0000259" key="11">
    <source>
        <dbReference type="Pfam" id="PF22638"/>
    </source>
</evidence>
<organism evidence="12 13">
    <name type="scientific">Thermanaeromonas toyohensis ToBE</name>
    <dbReference type="NCBI Taxonomy" id="698762"/>
    <lineage>
        <taxon>Bacteria</taxon>
        <taxon>Bacillati</taxon>
        <taxon>Bacillota</taxon>
        <taxon>Clostridia</taxon>
        <taxon>Neomoorellales</taxon>
        <taxon>Neomoorellaceae</taxon>
        <taxon>Thermanaeromonas</taxon>
    </lineage>
</organism>
<feature type="domain" description="Flagellar basal-body/hook protein C-terminal" evidence="10">
    <location>
        <begin position="438"/>
        <end position="476"/>
    </location>
</feature>
<evidence type="ECO:0000256" key="8">
    <source>
        <dbReference type="SAM" id="Coils"/>
    </source>
</evidence>
<dbReference type="InterPro" id="IPR053927">
    <property type="entry name" value="FlgK_helical"/>
</dbReference>
<comment type="subcellular location">
    <subcellularLocation>
        <location evidence="1 7">Bacterial flagellum</location>
    </subcellularLocation>
    <subcellularLocation>
        <location evidence="2 7">Secreted</location>
    </subcellularLocation>
</comment>
<name>A0A1W1VKH5_9FIRM</name>
<dbReference type="PANTHER" id="PTHR30033:SF1">
    <property type="entry name" value="FLAGELLAR HOOK-ASSOCIATED PROTEIN 1"/>
    <property type="match status" value="1"/>
</dbReference>
<dbReference type="PANTHER" id="PTHR30033">
    <property type="entry name" value="FLAGELLAR HOOK-ASSOCIATED PROTEIN 1"/>
    <property type="match status" value="1"/>
</dbReference>
<accession>A0A1W1VKH5</accession>
<dbReference type="NCBIfam" id="TIGR02492">
    <property type="entry name" value="flgK_ends"/>
    <property type="match status" value="1"/>
</dbReference>